<evidence type="ECO:0000313" key="2">
    <source>
        <dbReference type="Proteomes" id="UP000669179"/>
    </source>
</evidence>
<evidence type="ECO:0008006" key="3">
    <source>
        <dbReference type="Google" id="ProtNLM"/>
    </source>
</evidence>
<protein>
    <recommendedName>
        <fullName evidence="3">Transcriptional regulator</fullName>
    </recommendedName>
</protein>
<dbReference type="RefSeq" id="WP_208253237.1">
    <property type="nucleotide sequence ID" value="NZ_JAGEOJ010000001.1"/>
</dbReference>
<gene>
    <name evidence="1" type="ORF">J4573_00845</name>
</gene>
<dbReference type="SUPFAM" id="SSF48452">
    <property type="entry name" value="TPR-like"/>
    <property type="match status" value="1"/>
</dbReference>
<organism evidence="1 2">
    <name type="scientific">Actinomadura barringtoniae</name>
    <dbReference type="NCBI Taxonomy" id="1427535"/>
    <lineage>
        <taxon>Bacteria</taxon>
        <taxon>Bacillati</taxon>
        <taxon>Actinomycetota</taxon>
        <taxon>Actinomycetes</taxon>
        <taxon>Streptosporangiales</taxon>
        <taxon>Thermomonosporaceae</taxon>
        <taxon>Actinomadura</taxon>
    </lineage>
</organism>
<dbReference type="InterPro" id="IPR011990">
    <property type="entry name" value="TPR-like_helical_dom_sf"/>
</dbReference>
<keyword evidence="2" id="KW-1185">Reference proteome</keyword>
<dbReference type="AlphaFoldDB" id="A0A939T497"/>
<dbReference type="EMBL" id="JAGEOJ010000001">
    <property type="protein sequence ID" value="MBO2445627.1"/>
    <property type="molecule type" value="Genomic_DNA"/>
</dbReference>
<proteinExistence type="predicted"/>
<evidence type="ECO:0000313" key="1">
    <source>
        <dbReference type="EMBL" id="MBO2445627.1"/>
    </source>
</evidence>
<accession>A0A939T497</accession>
<sequence>MLAHLLREQGLGTTRKTVTRWEHGVVPDDAAQAALCNLFSLPPDTYLRVTWPGWLPTSGLVGIQEPWDAEGTINALTTVAEHAIVDRREFVLLMGAELLLPIYNWRLNPGPWLAYRDRGHQVSNALVDEIERLISVRRRMDDEHGGGGILEMLHSDLRFVTDMLKNGRYTEATGQRLYGATAELARLAGWAAFDSGRQAAAQQYYFAALRAAAAVGDHPLAVNIVGFLGIQAYSTGRLEDATQLLEVATTESQKKTPSVIQAMTWARAGRAYAKVGQAAKARQALTKSTSLLNRAVNGDSPNWAYWVDETRMAAQLGRALFDLEDYPGASRELTAAVESCGSKYPRDRATWLGRVAIAHLRTGDVDAGCESGRETVDLIANQIDSERGMSFLRTFQTELASAGNSASAREFTEYADSRLGAA</sequence>
<comment type="caution">
    <text evidence="1">The sequence shown here is derived from an EMBL/GenBank/DDBJ whole genome shotgun (WGS) entry which is preliminary data.</text>
</comment>
<dbReference type="Gene3D" id="1.25.40.10">
    <property type="entry name" value="Tetratricopeptide repeat domain"/>
    <property type="match status" value="1"/>
</dbReference>
<name>A0A939T497_9ACTN</name>
<dbReference type="Proteomes" id="UP000669179">
    <property type="component" value="Unassembled WGS sequence"/>
</dbReference>
<reference evidence="1" key="1">
    <citation type="submission" date="2021-03" db="EMBL/GenBank/DDBJ databases">
        <authorList>
            <person name="Kanchanasin P."/>
            <person name="Saeng-In P."/>
            <person name="Phongsopitanun W."/>
            <person name="Yuki M."/>
            <person name="Kudo T."/>
            <person name="Ohkuma M."/>
            <person name="Tanasupawat S."/>
        </authorList>
    </citation>
    <scope>NUCLEOTIDE SEQUENCE</scope>
    <source>
        <strain evidence="1">GKU 128</strain>
    </source>
</reference>